<accession>A0ABS1EIF8</accession>
<dbReference type="Proteomes" id="UP000596739">
    <property type="component" value="Unassembled WGS sequence"/>
</dbReference>
<dbReference type="EMBL" id="JAENHN010000002">
    <property type="protein sequence ID" value="MBK1809133.1"/>
    <property type="molecule type" value="Genomic_DNA"/>
</dbReference>
<keyword evidence="2" id="KW-1185">Reference proteome</keyword>
<reference evidence="2" key="1">
    <citation type="submission" date="2021-01" db="EMBL/GenBank/DDBJ databases">
        <title>Genome public.</title>
        <authorList>
            <person name="Liu C."/>
            <person name="Sun Q."/>
        </authorList>
    </citation>
    <scope>NUCLEOTIDE SEQUENCE [LARGE SCALE GENOMIC DNA]</scope>
    <source>
        <strain evidence="2">YIM B02505</strain>
    </source>
</reference>
<dbReference type="RefSeq" id="WP_200265683.1">
    <property type="nucleotide sequence ID" value="NZ_JAENHN010000002.1"/>
</dbReference>
<gene>
    <name evidence="1" type="ORF">JHL18_00525</name>
</gene>
<evidence type="ECO:0000313" key="1">
    <source>
        <dbReference type="EMBL" id="MBK1809133.1"/>
    </source>
</evidence>
<protein>
    <submittedName>
        <fullName evidence="1">Uncharacterized protein</fullName>
    </submittedName>
</protein>
<comment type="caution">
    <text evidence="1">The sequence shown here is derived from an EMBL/GenBank/DDBJ whole genome shotgun (WGS) entry which is preliminary data.</text>
</comment>
<evidence type="ECO:0000313" key="2">
    <source>
        <dbReference type="Proteomes" id="UP000596739"/>
    </source>
</evidence>
<sequence>MDDNKKMNVYKVMASGYSYEDDISMIIVTSSPEKALEIAKKGCPYNWESPNKHELYWDFKEEQYPLIVEEINLSIEQVIEVSSM</sequence>
<proteinExistence type="predicted"/>
<organism evidence="1 2">
    <name type="scientific">Clostridium yunnanense</name>
    <dbReference type="NCBI Taxonomy" id="2800325"/>
    <lineage>
        <taxon>Bacteria</taxon>
        <taxon>Bacillati</taxon>
        <taxon>Bacillota</taxon>
        <taxon>Clostridia</taxon>
        <taxon>Eubacteriales</taxon>
        <taxon>Clostridiaceae</taxon>
        <taxon>Clostridium</taxon>
    </lineage>
</organism>
<name>A0ABS1EIF8_9CLOT</name>